<gene>
    <name evidence="3" type="ORF">A9D12_01330</name>
</gene>
<evidence type="ECO:0000313" key="3">
    <source>
        <dbReference type="EMBL" id="ANK11806.1"/>
    </source>
</evidence>
<dbReference type="InterPro" id="IPR011777">
    <property type="entry name" value="Geranylgeranyl_Rdtase_fam"/>
</dbReference>
<dbReference type="SUPFAM" id="SSF51905">
    <property type="entry name" value="FAD/NAD(P)-binding domain"/>
    <property type="match status" value="1"/>
</dbReference>
<keyword evidence="2" id="KW-0560">Oxidoreductase</keyword>
<dbReference type="AlphaFoldDB" id="A0A192D1G7"/>
<dbReference type="GO" id="GO:0016628">
    <property type="term" value="F:oxidoreductase activity, acting on the CH-CH group of donors, NAD or NADP as acceptor"/>
    <property type="evidence" value="ECO:0007669"/>
    <property type="project" value="InterPro"/>
</dbReference>
<evidence type="ECO:0000256" key="2">
    <source>
        <dbReference type="ARBA" id="ARBA00023002"/>
    </source>
</evidence>
<dbReference type="GO" id="GO:0015995">
    <property type="term" value="P:chlorophyll biosynthetic process"/>
    <property type="evidence" value="ECO:0007669"/>
    <property type="project" value="InterPro"/>
</dbReference>
<keyword evidence="1" id="KW-0521">NADP</keyword>
<dbReference type="OrthoDB" id="417034at2"/>
<protein>
    <submittedName>
        <fullName evidence="3">Geranylgeranyl diphosphate reductase</fullName>
    </submittedName>
</protein>
<accession>A0A192D1G7</accession>
<dbReference type="EMBL" id="CP016033">
    <property type="protein sequence ID" value="ANK11806.1"/>
    <property type="molecule type" value="Genomic_DNA"/>
</dbReference>
<name>A0A192D1G7_9SPHN</name>
<dbReference type="Gene3D" id="3.50.50.60">
    <property type="entry name" value="FAD/NAD(P)-binding domain"/>
    <property type="match status" value="1"/>
</dbReference>
<dbReference type="InterPro" id="IPR036188">
    <property type="entry name" value="FAD/NAD-bd_sf"/>
</dbReference>
<dbReference type="KEGG" id="pns:A9D12_01330"/>
<dbReference type="Pfam" id="PF05834">
    <property type="entry name" value="Lycopene_cycl"/>
    <property type="match status" value="1"/>
</dbReference>
<dbReference type="STRING" id="1112.A9D12_01330"/>
<reference evidence="3 4" key="1">
    <citation type="submission" date="2016-05" db="EMBL/GenBank/DDBJ databases">
        <title>Compelete Genome Sequence of Bacteriochlorophyll-Synthesizing Bacterium Porphyrobacter neustonensis DSM 9434.</title>
        <authorList>
            <person name="Shi X.-L."/>
            <person name="Wu Y.-H."/>
            <person name="Cheng H."/>
            <person name="Xu L."/>
            <person name="Zhang X.-Q."/>
            <person name="Wang C.-S."/>
            <person name="Xu X.-W."/>
        </authorList>
    </citation>
    <scope>NUCLEOTIDE SEQUENCE [LARGE SCALE GENOMIC DNA]</scope>
    <source>
        <strain evidence="3 4">DSM 9434</strain>
    </source>
</reference>
<dbReference type="InterPro" id="IPR050407">
    <property type="entry name" value="Geranylgeranyl_reductase"/>
</dbReference>
<evidence type="ECO:0000256" key="1">
    <source>
        <dbReference type="ARBA" id="ARBA00022857"/>
    </source>
</evidence>
<dbReference type="GO" id="GO:0015979">
    <property type="term" value="P:photosynthesis"/>
    <property type="evidence" value="ECO:0007669"/>
    <property type="project" value="InterPro"/>
</dbReference>
<dbReference type="InterPro" id="IPR010253">
    <property type="entry name" value="BchP_ChlP_pln/prok"/>
</dbReference>
<dbReference type="NCBIfam" id="TIGR02023">
    <property type="entry name" value="BchP-ChlP"/>
    <property type="match status" value="1"/>
</dbReference>
<proteinExistence type="predicted"/>
<evidence type="ECO:0000313" key="4">
    <source>
        <dbReference type="Proteomes" id="UP000078263"/>
    </source>
</evidence>
<dbReference type="RefSeq" id="WP_068348990.1">
    <property type="nucleotide sequence ID" value="NZ_CP016033.1"/>
</dbReference>
<dbReference type="NCBIfam" id="TIGR02032">
    <property type="entry name" value="GG-red-SF"/>
    <property type="match status" value="1"/>
</dbReference>
<dbReference type="PRINTS" id="PR00420">
    <property type="entry name" value="RNGMNOXGNASE"/>
</dbReference>
<dbReference type="PANTHER" id="PTHR42685">
    <property type="entry name" value="GERANYLGERANYL DIPHOSPHATE REDUCTASE"/>
    <property type="match status" value="1"/>
</dbReference>
<keyword evidence="4" id="KW-1185">Reference proteome</keyword>
<dbReference type="PANTHER" id="PTHR42685:SF4">
    <property type="entry name" value="GERANYLGERANYL DIPHOSPHATE REDUCTASE, CHLOROPLASTIC"/>
    <property type="match status" value="1"/>
</dbReference>
<sequence length="397" mass="43535">MNQTIYDAVVIGGGPSGATAATDLALAGHSVLLIERGGRIKPCGGAVPPRLLADFDIPQSLLVAKARSARMIAPSGRAVDMPVGEIGYVGMVDREEFDEALRERARDCGAERLTATFEKIERDDAPHPLVTFRRSRGGPIERVRARVVIGADGARSAVAKQCLPGAERIPCVFAYHEIIKSPPRNTDQFDASRCDVYYQGRLSPDFYAWVFPHGETASIGVGSANKGFSLRGAIATIRDDLGLERCETLRREGAPIPLKPLKRWDNGADVIVAGDAAGVVAPASGEGIYYAMVGGRMVGEAAAAFLKTGDAKQLRTARKRFMKEHGKVFWVLGMMQYFWYSSDKRRERFVTMCDDKDVQELTWQAYMHKKLVRARPLAHVKIFLKDTAHLLGLRPAH</sequence>
<organism evidence="3 4">
    <name type="scientific">Erythrobacter neustonensis</name>
    <dbReference type="NCBI Taxonomy" id="1112"/>
    <lineage>
        <taxon>Bacteria</taxon>
        <taxon>Pseudomonadati</taxon>
        <taxon>Pseudomonadota</taxon>
        <taxon>Alphaproteobacteria</taxon>
        <taxon>Sphingomonadales</taxon>
        <taxon>Erythrobacteraceae</taxon>
        <taxon>Erythrobacter/Porphyrobacter group</taxon>
        <taxon>Erythrobacter</taxon>
    </lineage>
</organism>
<dbReference type="Proteomes" id="UP000078263">
    <property type="component" value="Chromosome"/>
</dbReference>
<dbReference type="GO" id="GO:0045550">
    <property type="term" value="F:geranylgeranyl reductase activity"/>
    <property type="evidence" value="ECO:0007669"/>
    <property type="project" value="InterPro"/>
</dbReference>